<dbReference type="PROSITE" id="PS50188">
    <property type="entry name" value="B302_SPRY"/>
    <property type="match status" value="1"/>
</dbReference>
<keyword evidence="3" id="KW-0862">Zinc</keyword>
<dbReference type="SMART" id="SM00589">
    <property type="entry name" value="PRY"/>
    <property type="match status" value="1"/>
</dbReference>
<organism evidence="5 6">
    <name type="scientific">Mugilogobius chulae</name>
    <name type="common">yellowstripe goby</name>
    <dbReference type="NCBI Taxonomy" id="88201"/>
    <lineage>
        <taxon>Eukaryota</taxon>
        <taxon>Metazoa</taxon>
        <taxon>Chordata</taxon>
        <taxon>Craniata</taxon>
        <taxon>Vertebrata</taxon>
        <taxon>Euteleostomi</taxon>
        <taxon>Actinopterygii</taxon>
        <taxon>Neopterygii</taxon>
        <taxon>Teleostei</taxon>
        <taxon>Neoteleostei</taxon>
        <taxon>Acanthomorphata</taxon>
        <taxon>Gobiaria</taxon>
        <taxon>Gobiiformes</taxon>
        <taxon>Gobioidei</taxon>
        <taxon>Gobiidae</taxon>
        <taxon>Gobionellinae</taxon>
        <taxon>Mugilogobius</taxon>
    </lineage>
</organism>
<gene>
    <name evidence="5" type="ORF">WMY93_000356</name>
</gene>
<keyword evidence="6" id="KW-1185">Reference proteome</keyword>
<dbReference type="InterPro" id="IPR013320">
    <property type="entry name" value="ConA-like_dom_sf"/>
</dbReference>
<dbReference type="EMBL" id="JBBPFD010000001">
    <property type="protein sequence ID" value="KAK7944628.1"/>
    <property type="molecule type" value="Genomic_DNA"/>
</dbReference>
<evidence type="ECO:0000313" key="6">
    <source>
        <dbReference type="Proteomes" id="UP001460270"/>
    </source>
</evidence>
<dbReference type="Gene3D" id="2.60.120.920">
    <property type="match status" value="1"/>
</dbReference>
<dbReference type="InterPro" id="IPR001870">
    <property type="entry name" value="B30.2/SPRY"/>
</dbReference>
<dbReference type="Proteomes" id="UP001460270">
    <property type="component" value="Unassembled WGS sequence"/>
</dbReference>
<dbReference type="InterPro" id="IPR003877">
    <property type="entry name" value="SPRY_dom"/>
</dbReference>
<evidence type="ECO:0000313" key="5">
    <source>
        <dbReference type="EMBL" id="KAK7944628.1"/>
    </source>
</evidence>
<dbReference type="GO" id="GO:0005737">
    <property type="term" value="C:cytoplasm"/>
    <property type="evidence" value="ECO:0007669"/>
    <property type="project" value="UniProtKB-ARBA"/>
</dbReference>
<evidence type="ECO:0000259" key="4">
    <source>
        <dbReference type="PROSITE" id="PS50188"/>
    </source>
</evidence>
<evidence type="ECO:0000256" key="2">
    <source>
        <dbReference type="ARBA" id="ARBA00022771"/>
    </source>
</evidence>
<proteinExistence type="predicted"/>
<evidence type="ECO:0000256" key="3">
    <source>
        <dbReference type="ARBA" id="ARBA00022833"/>
    </source>
</evidence>
<dbReference type="SUPFAM" id="SSF49899">
    <property type="entry name" value="Concanavalin A-like lectins/glucanases"/>
    <property type="match status" value="1"/>
</dbReference>
<dbReference type="Pfam" id="PF13765">
    <property type="entry name" value="PRY"/>
    <property type="match status" value="1"/>
</dbReference>
<dbReference type="GO" id="GO:0008270">
    <property type="term" value="F:zinc ion binding"/>
    <property type="evidence" value="ECO:0007669"/>
    <property type="project" value="UniProtKB-KW"/>
</dbReference>
<evidence type="ECO:0000256" key="1">
    <source>
        <dbReference type="ARBA" id="ARBA00022723"/>
    </source>
</evidence>
<dbReference type="Pfam" id="PF00622">
    <property type="entry name" value="SPRY"/>
    <property type="match status" value="1"/>
</dbReference>
<name>A0AAW0Q7B4_9GOBI</name>
<reference evidence="6" key="1">
    <citation type="submission" date="2024-04" db="EMBL/GenBank/DDBJ databases">
        <title>Salinicola lusitanus LLJ914,a marine bacterium isolated from the Okinawa Trough.</title>
        <authorList>
            <person name="Li J."/>
        </authorList>
    </citation>
    <scope>NUCLEOTIDE SEQUENCE [LARGE SCALE GENOMIC DNA]</scope>
</reference>
<dbReference type="PRINTS" id="PR01407">
    <property type="entry name" value="BUTYPHLNCDUF"/>
</dbReference>
<comment type="caution">
    <text evidence="5">The sequence shown here is derived from an EMBL/GenBank/DDBJ whole genome shotgun (WGS) entry which is preliminary data.</text>
</comment>
<dbReference type="InterPro" id="IPR043136">
    <property type="entry name" value="B30.2/SPRY_sf"/>
</dbReference>
<dbReference type="InterPro" id="IPR006574">
    <property type="entry name" value="PRY"/>
</dbReference>
<accession>A0AAW0Q7B4</accession>
<keyword evidence="1" id="KW-0479">Metal-binding</keyword>
<feature type="domain" description="B30.2/SPRY" evidence="4">
    <location>
        <begin position="16"/>
        <end position="212"/>
    </location>
</feature>
<dbReference type="InterPro" id="IPR003879">
    <property type="entry name" value="Butyrophylin_SPRY"/>
</dbReference>
<dbReference type="PANTHER" id="PTHR25465">
    <property type="entry name" value="B-BOX DOMAIN CONTAINING"/>
    <property type="match status" value="1"/>
</dbReference>
<keyword evidence="2" id="KW-0863">Zinc-finger</keyword>
<dbReference type="AlphaFoldDB" id="A0AAW0Q7B4"/>
<dbReference type="InterPro" id="IPR051051">
    <property type="entry name" value="E3_ubiq-ligase_TRIM/RNF"/>
</dbReference>
<sequence>MTFQFPKRGGIFLSELLQLASTSLSMLDSPIDSCEFFLDPNTAHRNLKLSKNKRKVTCVREEQQYPDHEDRFTQWWQVLSCTGLRGRCYWEVDWSGGDVSIAVSYRGKREECWFGYNDQSWSLKISSAGYSFYHNNRETASFSSSPFSRSGRVSVLLDSEAGSLSFYDFGSDGKLLHLHTFSCSFTEPLFPGFRLWTEGSTVSVVDLNRAPLGGSM</sequence>
<protein>
    <recommendedName>
        <fullName evidence="4">B30.2/SPRY domain-containing protein</fullName>
    </recommendedName>
</protein>
<dbReference type="PANTHER" id="PTHR25465:SF5">
    <property type="entry name" value="E3 UBIQUITIN_ISG15 LIGASE TRIM25-RELATED"/>
    <property type="match status" value="1"/>
</dbReference>
<dbReference type="SMART" id="SM00449">
    <property type="entry name" value="SPRY"/>
    <property type="match status" value="1"/>
</dbReference>